<dbReference type="GeneID" id="103565212"/>
<feature type="compositionally biased region" description="Basic and acidic residues" evidence="1">
    <location>
        <begin position="93"/>
        <end position="118"/>
    </location>
</feature>
<dbReference type="RefSeq" id="XP_008539414.1">
    <property type="nucleotide sequence ID" value="XM_008541192.2"/>
</dbReference>
<accession>A0ABM2FLF1</accession>
<feature type="compositionally biased region" description="Basic and acidic residues" evidence="1">
    <location>
        <begin position="144"/>
        <end position="153"/>
    </location>
</feature>
<gene>
    <name evidence="3" type="primary">ERICH5</name>
</gene>
<evidence type="ECO:0000256" key="1">
    <source>
        <dbReference type="SAM" id="MobiDB-lite"/>
    </source>
</evidence>
<dbReference type="Proteomes" id="UP001652662">
    <property type="component" value="Chromosome 8"/>
</dbReference>
<proteinExistence type="predicted"/>
<evidence type="ECO:0000313" key="3">
    <source>
        <dbReference type="RefSeq" id="XP_008539414.1"/>
    </source>
</evidence>
<dbReference type="PANTHER" id="PTHR23006">
    <property type="entry name" value="GLUTAMATE-RICH PROTEIN 5"/>
    <property type="match status" value="1"/>
</dbReference>
<reference evidence="3" key="1">
    <citation type="submission" date="2025-08" db="UniProtKB">
        <authorList>
            <consortium name="RefSeq"/>
        </authorList>
    </citation>
    <scope>IDENTIFICATION</scope>
    <source>
        <tissue evidence="3">Blood</tissue>
    </source>
</reference>
<keyword evidence="2" id="KW-1185">Reference proteome</keyword>
<feature type="region of interest" description="Disordered" evidence="1">
    <location>
        <begin position="351"/>
        <end position="397"/>
    </location>
</feature>
<feature type="region of interest" description="Disordered" evidence="1">
    <location>
        <begin position="1"/>
        <end position="50"/>
    </location>
</feature>
<name>A0ABM2FLF1_EQUPR</name>
<dbReference type="InterPro" id="IPR027856">
    <property type="entry name" value="Glu-rich_5"/>
</dbReference>
<dbReference type="PANTHER" id="PTHR23006:SF0">
    <property type="entry name" value="GLUTAMATE-RICH PROTEIN 5"/>
    <property type="match status" value="1"/>
</dbReference>
<feature type="region of interest" description="Disordered" evidence="1">
    <location>
        <begin position="71"/>
        <end position="297"/>
    </location>
</feature>
<protein>
    <submittedName>
        <fullName evidence="3">Glutamate-rich protein 5 isoform X1</fullName>
    </submittedName>
</protein>
<feature type="compositionally biased region" description="Basic and acidic residues" evidence="1">
    <location>
        <begin position="364"/>
        <end position="382"/>
    </location>
</feature>
<sequence length="397" mass="43201">MGCSSSVLSKAGDSSRPRSEESESCLAQPKAHTLGREPTFYSEVQKESLPPLQKLKISAVSTANGVKFLHGEPLAKDAADQPGSTEKTQPLEGPKESEPPQPGGKDDTSGVEEKKKNVEVLTEAQALKGNAEPEPLGAEANHQPLREAGERDSPGAMGGTEDPQTAGQMTPLGTAEKTPPPEAVREPQPQEAKGKDEQFQLPEAVPKETESPGILERCQLVETAEEQQPQETLGKDEQSQLLETIPRKNESQEVLNRSQLVKRAEEQQLQETLGKDEQSRLLETIPTENETPEVLDRSQLMERVVENDSLHKIPEGPGNMEQIQSEGIIGSMEHSAGVLETGTNMEIVRKIHTNEEEQDIEGETGEKVETEMENEKVEGAETKEEETGEAVDLSATT</sequence>
<organism evidence="2 3">
    <name type="scientific">Equus przewalskii</name>
    <name type="common">Przewalski's horse</name>
    <name type="synonym">Equus caballus przewalskii</name>
    <dbReference type="NCBI Taxonomy" id="9798"/>
    <lineage>
        <taxon>Eukaryota</taxon>
        <taxon>Metazoa</taxon>
        <taxon>Chordata</taxon>
        <taxon>Craniata</taxon>
        <taxon>Vertebrata</taxon>
        <taxon>Euteleostomi</taxon>
        <taxon>Mammalia</taxon>
        <taxon>Eutheria</taxon>
        <taxon>Laurasiatheria</taxon>
        <taxon>Perissodactyla</taxon>
        <taxon>Equidae</taxon>
        <taxon>Equus</taxon>
    </lineage>
</organism>
<evidence type="ECO:0000313" key="2">
    <source>
        <dbReference type="Proteomes" id="UP001652662"/>
    </source>
</evidence>